<feature type="transmembrane region" description="Helical" evidence="2">
    <location>
        <begin position="572"/>
        <end position="595"/>
    </location>
</feature>
<dbReference type="InterPro" id="IPR002110">
    <property type="entry name" value="Ankyrin_rpt"/>
</dbReference>
<feature type="compositionally biased region" description="Polar residues" evidence="1">
    <location>
        <begin position="739"/>
        <end position="750"/>
    </location>
</feature>
<organism evidence="4 5">
    <name type="scientific">Lithocarpus litseifolius</name>
    <dbReference type="NCBI Taxonomy" id="425828"/>
    <lineage>
        <taxon>Eukaryota</taxon>
        <taxon>Viridiplantae</taxon>
        <taxon>Streptophyta</taxon>
        <taxon>Embryophyta</taxon>
        <taxon>Tracheophyta</taxon>
        <taxon>Spermatophyta</taxon>
        <taxon>Magnoliopsida</taxon>
        <taxon>eudicotyledons</taxon>
        <taxon>Gunneridae</taxon>
        <taxon>Pentapetalae</taxon>
        <taxon>rosids</taxon>
        <taxon>fabids</taxon>
        <taxon>Fagales</taxon>
        <taxon>Fagaceae</taxon>
        <taxon>Lithocarpus</taxon>
    </lineage>
</organism>
<evidence type="ECO:0000313" key="5">
    <source>
        <dbReference type="Proteomes" id="UP001459277"/>
    </source>
</evidence>
<evidence type="ECO:0000313" key="4">
    <source>
        <dbReference type="EMBL" id="KAL0012237.1"/>
    </source>
</evidence>
<name>A0AAW2DNS2_9ROSI</name>
<sequence length="750" mass="84424">MVRLIFSNFWRIKFQNMMKLRGNHLSRGMTRTLFFTLISLLTNSTLQLMASTQENEDKLKGQLYNAILKEDVEKVIELCEGFTDHAMQRLTIHEDTVLHVATYSKQTGLVLRLLEALPPQHIHKITTSRNVSGNTVLHEVATLDDSSEEVATKILEKAPELLSMRNELGESVLFQSARYGKIKIFNFLADKISKYDEDTVKSLIQRNDKTTILHIAILAHQFGLALNIARRFRHIIGEKDQDELTALQLLSCNPSAFEPVRRRGSHVRNFSDVPESRESALDLAELLVEEDTSWKFTSSNMDLSKPKPHKYGSCSIRSNASSADEKKVTESQEFVSELAKLSAEDGSSNVNPGMSKLPKYGSCSGVLSTDETGGSSRQPLKQGGVTPLFLATISGCVEIVKEILKIYPQAVEHIDDEGRCILHVAIKYRQLEVFEHVSKMEVPMRWLVRRLDNNGNTILHMVGMPMHDYVPEKMLGPALQLQEELLWFERVKSVTKEAFVCHQNNMKETAEGLFATKKSELRNSARDWLIRTSEGCSIVAVLIATVAFAAAYTIPGGPDQKTGFPVLLNHPFFVVSTATDVLSLACALTSVVIFLSILTAPFRLEDFKHSLPDKLMLGFTFLFFSVVMMMISFSATIILMVHGKERWTKVLLYSLSFLPVGIFALAYFPLYLSLTKTHKNLLKKIKGAFPCRCWFPTVSRGTYFFHSNQAKIRRSSIRLQGGSNNNSSQDNPEEEHFGSQHTSQSKQFSV</sequence>
<evidence type="ECO:0000259" key="3">
    <source>
        <dbReference type="Pfam" id="PF13962"/>
    </source>
</evidence>
<dbReference type="SUPFAM" id="SSF48403">
    <property type="entry name" value="Ankyrin repeat"/>
    <property type="match status" value="2"/>
</dbReference>
<feature type="transmembrane region" description="Helical" evidence="2">
    <location>
        <begin position="528"/>
        <end position="552"/>
    </location>
</feature>
<gene>
    <name evidence="4" type="ORF">SO802_007345</name>
</gene>
<protein>
    <recommendedName>
        <fullName evidence="3">PGG domain-containing protein</fullName>
    </recommendedName>
</protein>
<dbReference type="InterPro" id="IPR026961">
    <property type="entry name" value="PGG_dom"/>
</dbReference>
<feature type="transmembrane region" description="Helical" evidence="2">
    <location>
        <begin position="615"/>
        <end position="639"/>
    </location>
</feature>
<feature type="region of interest" description="Disordered" evidence="1">
    <location>
        <begin position="718"/>
        <end position="750"/>
    </location>
</feature>
<dbReference type="Pfam" id="PF13962">
    <property type="entry name" value="PGG"/>
    <property type="match status" value="1"/>
</dbReference>
<reference evidence="4 5" key="1">
    <citation type="submission" date="2024-01" db="EMBL/GenBank/DDBJ databases">
        <title>A telomere-to-telomere, gap-free genome of sweet tea (Lithocarpus litseifolius).</title>
        <authorList>
            <person name="Zhou J."/>
        </authorList>
    </citation>
    <scope>NUCLEOTIDE SEQUENCE [LARGE SCALE GENOMIC DNA]</scope>
    <source>
        <strain evidence="4">Zhou-2022a</strain>
        <tissue evidence="4">Leaf</tissue>
    </source>
</reference>
<dbReference type="GO" id="GO:0016020">
    <property type="term" value="C:membrane"/>
    <property type="evidence" value="ECO:0007669"/>
    <property type="project" value="TreeGrafter"/>
</dbReference>
<feature type="transmembrane region" description="Helical" evidence="2">
    <location>
        <begin position="651"/>
        <end position="674"/>
    </location>
</feature>
<evidence type="ECO:0000256" key="2">
    <source>
        <dbReference type="SAM" id="Phobius"/>
    </source>
</evidence>
<dbReference type="AlphaFoldDB" id="A0AAW2DNS2"/>
<dbReference type="Gene3D" id="1.25.40.20">
    <property type="entry name" value="Ankyrin repeat-containing domain"/>
    <property type="match status" value="2"/>
</dbReference>
<feature type="transmembrane region" description="Helical" evidence="2">
    <location>
        <begin position="211"/>
        <end position="229"/>
    </location>
</feature>
<dbReference type="EMBL" id="JAZDWU010000002">
    <property type="protein sequence ID" value="KAL0012237.1"/>
    <property type="molecule type" value="Genomic_DNA"/>
</dbReference>
<keyword evidence="5" id="KW-1185">Reference proteome</keyword>
<accession>A0AAW2DNS2</accession>
<feature type="domain" description="PGG" evidence="3">
    <location>
        <begin position="527"/>
        <end position="639"/>
    </location>
</feature>
<keyword evidence="2" id="KW-0472">Membrane</keyword>
<keyword evidence="2" id="KW-0812">Transmembrane</keyword>
<dbReference type="SMART" id="SM00248">
    <property type="entry name" value="ANK"/>
    <property type="match status" value="5"/>
</dbReference>
<dbReference type="InterPro" id="IPR036770">
    <property type="entry name" value="Ankyrin_rpt-contain_sf"/>
</dbReference>
<dbReference type="PANTHER" id="PTHR24177:SF314">
    <property type="entry name" value="PROTEIN ACCELERATED CELL DEATH 6-LIKE ISOFORM X1"/>
    <property type="match status" value="1"/>
</dbReference>
<comment type="caution">
    <text evidence="4">The sequence shown here is derived from an EMBL/GenBank/DDBJ whole genome shotgun (WGS) entry which is preliminary data.</text>
</comment>
<evidence type="ECO:0000256" key="1">
    <source>
        <dbReference type="SAM" id="MobiDB-lite"/>
    </source>
</evidence>
<dbReference type="Proteomes" id="UP001459277">
    <property type="component" value="Unassembled WGS sequence"/>
</dbReference>
<keyword evidence="2" id="KW-1133">Transmembrane helix</keyword>
<proteinExistence type="predicted"/>
<dbReference type="PANTHER" id="PTHR24177">
    <property type="entry name" value="CASKIN"/>
    <property type="match status" value="1"/>
</dbReference>